<dbReference type="PROSITE" id="PS50157">
    <property type="entry name" value="ZINC_FINGER_C2H2_2"/>
    <property type="match status" value="1"/>
</dbReference>
<gene>
    <name evidence="10" type="ORF">M6B38_296605</name>
</gene>
<feature type="compositionally biased region" description="Pro residues" evidence="7">
    <location>
        <begin position="98"/>
        <end position="119"/>
    </location>
</feature>
<feature type="domain" description="MBD" evidence="9">
    <location>
        <begin position="232"/>
        <end position="308"/>
    </location>
</feature>
<feature type="compositionally biased region" description="Low complexity" evidence="7">
    <location>
        <begin position="74"/>
        <end position="88"/>
    </location>
</feature>
<evidence type="ECO:0000256" key="4">
    <source>
        <dbReference type="ARBA" id="ARBA00023163"/>
    </source>
</evidence>
<feature type="region of interest" description="Disordered" evidence="7">
    <location>
        <begin position="294"/>
        <end position="334"/>
    </location>
</feature>
<proteinExistence type="predicted"/>
<evidence type="ECO:0000256" key="6">
    <source>
        <dbReference type="PROSITE-ProRule" id="PRU00042"/>
    </source>
</evidence>
<organism evidence="10 11">
    <name type="scientific">Iris pallida</name>
    <name type="common">Sweet iris</name>
    <dbReference type="NCBI Taxonomy" id="29817"/>
    <lineage>
        <taxon>Eukaryota</taxon>
        <taxon>Viridiplantae</taxon>
        <taxon>Streptophyta</taxon>
        <taxon>Embryophyta</taxon>
        <taxon>Tracheophyta</taxon>
        <taxon>Spermatophyta</taxon>
        <taxon>Magnoliopsida</taxon>
        <taxon>Liliopsida</taxon>
        <taxon>Asparagales</taxon>
        <taxon>Iridaceae</taxon>
        <taxon>Iridoideae</taxon>
        <taxon>Irideae</taxon>
        <taxon>Iris</taxon>
    </lineage>
</organism>
<dbReference type="PROSITE" id="PS00028">
    <property type="entry name" value="ZINC_FINGER_C2H2_1"/>
    <property type="match status" value="2"/>
</dbReference>
<dbReference type="PROSITE" id="PS50276">
    <property type="entry name" value="PANCREATIC_HORMONE_2"/>
    <property type="match status" value="1"/>
</dbReference>
<dbReference type="PROSITE" id="PS50982">
    <property type="entry name" value="MBD"/>
    <property type="match status" value="2"/>
</dbReference>
<dbReference type="SMART" id="SM00355">
    <property type="entry name" value="ZnF_C2H2"/>
    <property type="match status" value="2"/>
</dbReference>
<dbReference type="Gene3D" id="3.30.890.10">
    <property type="entry name" value="Methyl-cpg-binding Protein 2, Chain A"/>
    <property type="match status" value="1"/>
</dbReference>
<evidence type="ECO:0000256" key="2">
    <source>
        <dbReference type="ARBA" id="ARBA00023015"/>
    </source>
</evidence>
<dbReference type="PANTHER" id="PTHR37701:SF17">
    <property type="entry name" value="METHYL BINDING DOMAIN117"/>
    <property type="match status" value="1"/>
</dbReference>
<dbReference type="InterPro" id="IPR037472">
    <property type="entry name" value="MBD8"/>
</dbReference>
<keyword evidence="2" id="KW-0805">Transcription regulation</keyword>
<dbReference type="Proteomes" id="UP001140949">
    <property type="component" value="Unassembled WGS sequence"/>
</dbReference>
<keyword evidence="3" id="KW-0238">DNA-binding</keyword>
<evidence type="ECO:0000256" key="5">
    <source>
        <dbReference type="ARBA" id="ARBA00023242"/>
    </source>
</evidence>
<feature type="domain" description="C2H2-type" evidence="8">
    <location>
        <begin position="608"/>
        <end position="635"/>
    </location>
</feature>
<reference evidence="10" key="2">
    <citation type="submission" date="2023-04" db="EMBL/GenBank/DDBJ databases">
        <authorList>
            <person name="Bruccoleri R.E."/>
            <person name="Oakeley E.J."/>
            <person name="Faust A.-M."/>
            <person name="Dessus-Babus S."/>
            <person name="Altorfer M."/>
            <person name="Burckhardt D."/>
            <person name="Oertli M."/>
            <person name="Naumann U."/>
            <person name="Petersen F."/>
            <person name="Wong J."/>
        </authorList>
    </citation>
    <scope>NUCLEOTIDE SEQUENCE</scope>
    <source>
        <strain evidence="10">GSM-AAB239-AS_SAM_17_03QT</strain>
        <tissue evidence="10">Leaf</tissue>
    </source>
</reference>
<dbReference type="GO" id="GO:0003677">
    <property type="term" value="F:DNA binding"/>
    <property type="evidence" value="ECO:0007669"/>
    <property type="project" value="UniProtKB-KW"/>
</dbReference>
<dbReference type="PANTHER" id="PTHR37701">
    <property type="entry name" value="METHYL-CPG-BINDING DOMAIN-CONTAINING PROTEIN 8"/>
    <property type="match status" value="1"/>
</dbReference>
<keyword evidence="6" id="KW-0479">Metal-binding</keyword>
<dbReference type="SUPFAM" id="SSF54171">
    <property type="entry name" value="DNA-binding domain"/>
    <property type="match status" value="2"/>
</dbReference>
<name>A0AAX6HSF0_IRIPA</name>
<dbReference type="InterPro" id="IPR001739">
    <property type="entry name" value="Methyl_CpG_DNA-bd"/>
</dbReference>
<evidence type="ECO:0000256" key="7">
    <source>
        <dbReference type="SAM" id="MobiDB-lite"/>
    </source>
</evidence>
<dbReference type="SUPFAM" id="SSF101447">
    <property type="entry name" value="Formin homology 2 domain (FH2 domain)"/>
    <property type="match status" value="1"/>
</dbReference>
<dbReference type="GO" id="GO:0005634">
    <property type="term" value="C:nucleus"/>
    <property type="evidence" value="ECO:0007669"/>
    <property type="project" value="UniProtKB-SubCell"/>
</dbReference>
<feature type="compositionally biased region" description="Pro residues" evidence="7">
    <location>
        <begin position="308"/>
        <end position="317"/>
    </location>
</feature>
<keyword evidence="4" id="KW-0804">Transcription</keyword>
<accession>A0AAX6HSF0</accession>
<evidence type="ECO:0000256" key="3">
    <source>
        <dbReference type="ARBA" id="ARBA00023125"/>
    </source>
</evidence>
<keyword evidence="5" id="KW-0539">Nucleus</keyword>
<evidence type="ECO:0000259" key="8">
    <source>
        <dbReference type="PROSITE" id="PS50157"/>
    </source>
</evidence>
<dbReference type="GO" id="GO:0008270">
    <property type="term" value="F:zinc ion binding"/>
    <property type="evidence" value="ECO:0007669"/>
    <property type="project" value="UniProtKB-KW"/>
</dbReference>
<feature type="domain" description="MBD" evidence="9">
    <location>
        <begin position="428"/>
        <end position="501"/>
    </location>
</feature>
<feature type="compositionally biased region" description="Polar residues" evidence="7">
    <location>
        <begin position="64"/>
        <end position="73"/>
    </location>
</feature>
<reference evidence="10" key="1">
    <citation type="journal article" date="2023" name="GigaByte">
        <title>Genome assembly of the bearded iris, Iris pallida Lam.</title>
        <authorList>
            <person name="Bruccoleri R.E."/>
            <person name="Oakeley E.J."/>
            <person name="Faust A.M.E."/>
            <person name="Altorfer M."/>
            <person name="Dessus-Babus S."/>
            <person name="Burckhardt D."/>
            <person name="Oertli M."/>
            <person name="Naumann U."/>
            <person name="Petersen F."/>
            <person name="Wong J."/>
        </authorList>
    </citation>
    <scope>NUCLEOTIDE SEQUENCE</scope>
    <source>
        <strain evidence="10">GSM-AAB239-AS_SAM_17_03QT</strain>
    </source>
</reference>
<evidence type="ECO:0000313" key="11">
    <source>
        <dbReference type="Proteomes" id="UP001140949"/>
    </source>
</evidence>
<dbReference type="Gene3D" id="3.30.160.60">
    <property type="entry name" value="Classic Zinc Finger"/>
    <property type="match status" value="1"/>
</dbReference>
<evidence type="ECO:0000313" key="10">
    <source>
        <dbReference type="EMBL" id="KAJ6843434.1"/>
    </source>
</evidence>
<dbReference type="EMBL" id="JANAVB010007199">
    <property type="protein sequence ID" value="KAJ6843434.1"/>
    <property type="molecule type" value="Genomic_DNA"/>
</dbReference>
<keyword evidence="11" id="KW-1185">Reference proteome</keyword>
<dbReference type="InterPro" id="IPR013087">
    <property type="entry name" value="Znf_C2H2_type"/>
</dbReference>
<evidence type="ECO:0000256" key="1">
    <source>
        <dbReference type="ARBA" id="ARBA00004123"/>
    </source>
</evidence>
<sequence length="1329" mass="144698">MISKSSSFSTSPSSPMAIDAIPVIDVRLLSHSDLLSLAASSPAAFDLRHLSDVVPKIDRSVFNESAGSRKQTYSRLPLSPNSPNSPSAPRRRGRPRLHPLPAPPPPPPPPPPPSDPSPDPSHEENLRIVYHLRRLFELRTGERYGKPEPLIAQEKPVVAPVVAEVPAADDRDLELRNAKGEVIDLAGLAEREDPFGEEMRRRTQGLTTAEQILGYMTGLDGEWGSRRRKRKTVDAAVFGDGLPRGWKLHLGLKRKEGTVFLNCRNYVSPTGKQFMSCKEVSSYLLSLTGHHDARHPISDQHEVSTPINPSPVPPPPSSAATVNDTPHDESVSKENLQPLLESREANTQSQSKIVDEVERALVLVEVGGQEVRNGKGDVINLAQLAEKGDLFGEEIRRRTKELKTEEQVLGYMKRLEGQWGSQRKKRKIVDAGIFGDELPRGWKVLLGLKRKEGVVYLQCRRYVSPSGKQFMSCKEISSYILSLSGDQDAQPISCQYVEGVSRPAKLTSGCQVAGLSHQDGTSNELPNLLFVTPISYKSTDCEKQGLVDRVENPGMAELENMLECHKCKITFGDKDAQVHHMMTSHGRSAKRRRVGNSLGDIIIKDGKFECQFCRKTFSERHRYNGHIGSHVRSQSLHGQTPLYAVAEGTSNSSSSLAAVPYDPSMVNVAAQNQEETCTTKSVDVHVVLSYSGSGMENNKTEHDPMLDAYEITECVPTGKVVDNSIVACNVIGDKLKEFTEASDVTGVKSPSCRDIIFPSATNVKDAAEDRSPIITYEASPRKSTPFQNDYEMTSDKTAVIEESNVQCSVPNVCLDAITPSVADMDITTCETVMETVLPCSTGKIIDNSISDHIMNEHKSVDMVNISNIKSIGTVSDKKYFVDDQSNDHDMGDYNSIVNTSSDPNLCLDTVASSVANVVNATCEIVTETVLLSSSSKIIDNSISDHIMNDHKIEDIVNTSSDKNMGTVNEKSYFVDGQNKDHDMADYKSGVNTCAMSIEGSECCNTISHSLVSVANATLGSSGLINSSSCTDISASPDCNLDHKVEIENHMIDLLGNGSSYGVENYTDGIFTSSVEDHIEFDSNTNRKCANGSCRTLTSDDTDTVSAMHNDLNTGYFIPNFSREQTCGIETTADCMFPGDLNKSIFEEFDNVGNDFRNCFKSSSIGCEDAGAGDTINDDDGRLALQLNLANKSSSWVQSSEGLPFLDMISNQGGNEFGSLGPKCAQANISGFEELRLGSMEPADFVLMSNQGSGSVTRSPIELVPSSQLEWGLSLSNMVSTVAPTSVCVWCNSEFINEDGEAEPQSGSLGYMCPGCKSRISGLDLVGSFP</sequence>
<feature type="region of interest" description="Disordered" evidence="7">
    <location>
        <begin position="64"/>
        <end position="123"/>
    </location>
</feature>
<keyword evidence="6" id="KW-0862">Zinc</keyword>
<dbReference type="InterPro" id="IPR016177">
    <property type="entry name" value="DNA-bd_dom_sf"/>
</dbReference>
<evidence type="ECO:0000259" key="9">
    <source>
        <dbReference type="PROSITE" id="PS50982"/>
    </source>
</evidence>
<comment type="subcellular location">
    <subcellularLocation>
        <location evidence="1">Nucleus</location>
    </subcellularLocation>
</comment>
<protein>
    <submittedName>
        <fullName evidence="10">Uncharacterized protein</fullName>
    </submittedName>
</protein>
<comment type="caution">
    <text evidence="10">The sequence shown here is derived from an EMBL/GenBank/DDBJ whole genome shotgun (WGS) entry which is preliminary data.</text>
</comment>
<keyword evidence="6" id="KW-0863">Zinc-finger</keyword>